<dbReference type="AlphaFoldDB" id="A0A0H3ZJQ9"/>
<organism evidence="1">
    <name type="scientific">Vibrio tasmaniensis</name>
    <dbReference type="NCBI Taxonomy" id="212663"/>
    <lineage>
        <taxon>Bacteria</taxon>
        <taxon>Pseudomonadati</taxon>
        <taxon>Pseudomonadota</taxon>
        <taxon>Gammaproteobacteria</taxon>
        <taxon>Vibrionales</taxon>
        <taxon>Vibrionaceae</taxon>
        <taxon>Vibrio</taxon>
    </lineage>
</organism>
<reference evidence="1" key="1">
    <citation type="journal article" date="2015" name="MBio">
        <title>Eco-Evolutionary Dynamics of Episomes among Ecologically Cohesive Bacterial Populations.</title>
        <authorList>
            <person name="Xue H."/>
            <person name="Cordero O.X."/>
            <person name="Camas F.M."/>
            <person name="Trimble W."/>
            <person name="Meyer F."/>
            <person name="Guglielmini J."/>
            <person name="Rocha E.P."/>
            <person name="Polz M.F."/>
        </authorList>
    </citation>
    <scope>NUCLEOTIDE SEQUENCE</scope>
    <source>
        <strain evidence="1">FF_249</strain>
    </source>
</reference>
<name>A0A0H3ZJQ9_9VIBR</name>
<evidence type="ECO:0000313" key="1">
    <source>
        <dbReference type="EMBL" id="AKN36218.1"/>
    </source>
</evidence>
<dbReference type="EMBL" id="KP795477">
    <property type="protein sequence ID" value="AKN36218.1"/>
    <property type="molecule type" value="Genomic_DNA"/>
</dbReference>
<proteinExistence type="predicted"/>
<protein>
    <submittedName>
        <fullName evidence="1">Uncharacterized protein</fullName>
    </submittedName>
</protein>
<accession>A0A0H3ZJQ9</accession>
<sequence length="178" mass="20825">MNRSNFNLNGHDYNLSHLNDRYWNLIQPASGDNEEKIYRIKIIFSCHCFTKGREENDQPSLFYNESREERTFCQTRYDASLQLLEHIYALQNGYVFINDGGKKSRKQNYLKIPTATGNYEIYFTLSKSNDENADLNLFVQSAFFRTHGNARKLGKIRFTVAVYNTLIGKPVKAPPRHR</sequence>